<gene>
    <name evidence="12" type="ORF">GBAR_LOCUS7937</name>
</gene>
<dbReference type="SMART" id="SM00184">
    <property type="entry name" value="RING"/>
    <property type="match status" value="1"/>
</dbReference>
<dbReference type="GO" id="GO:0005938">
    <property type="term" value="C:cell cortex"/>
    <property type="evidence" value="ECO:0007669"/>
    <property type="project" value="UniProtKB-SubCell"/>
</dbReference>
<dbReference type="EMBL" id="CASHTH010001180">
    <property type="protein sequence ID" value="CAI8012384.1"/>
    <property type="molecule type" value="Genomic_DNA"/>
</dbReference>
<dbReference type="PROSITE" id="PS50089">
    <property type="entry name" value="ZF_RING_2"/>
    <property type="match status" value="1"/>
</dbReference>
<dbReference type="GO" id="GO:0005811">
    <property type="term" value="C:lipid droplet"/>
    <property type="evidence" value="ECO:0007669"/>
    <property type="project" value="UniProtKB-SubCell"/>
</dbReference>
<dbReference type="InterPro" id="IPR001293">
    <property type="entry name" value="Znf_TRAF"/>
</dbReference>
<evidence type="ECO:0000259" key="10">
    <source>
        <dbReference type="PROSITE" id="PS50089"/>
    </source>
</evidence>
<evidence type="ECO:0000259" key="11">
    <source>
        <dbReference type="PROSITE" id="PS50145"/>
    </source>
</evidence>
<evidence type="ECO:0000256" key="7">
    <source>
        <dbReference type="ARBA" id="ARBA00022833"/>
    </source>
</evidence>
<keyword evidence="4" id="KW-0551">Lipid droplet</keyword>
<name>A0AA35W9K0_GEOBA</name>
<dbReference type="InterPro" id="IPR001841">
    <property type="entry name" value="Znf_RING"/>
</dbReference>
<evidence type="ECO:0000256" key="9">
    <source>
        <dbReference type="PROSITE-ProRule" id="PRU00207"/>
    </source>
</evidence>
<evidence type="ECO:0000256" key="4">
    <source>
        <dbReference type="ARBA" id="ARBA00022677"/>
    </source>
</evidence>
<dbReference type="InterPro" id="IPR013083">
    <property type="entry name" value="Znf_RING/FYVE/PHD"/>
</dbReference>
<feature type="domain" description="TRAF-type" evidence="11">
    <location>
        <begin position="186"/>
        <end position="237"/>
    </location>
</feature>
<dbReference type="GO" id="GO:0005164">
    <property type="term" value="F:tumor necrosis factor receptor binding"/>
    <property type="evidence" value="ECO:0007669"/>
    <property type="project" value="InterPro"/>
</dbReference>
<comment type="caution">
    <text evidence="12">The sequence shown here is derived from an EMBL/GenBank/DDBJ whole genome shotgun (WGS) entry which is preliminary data.</text>
</comment>
<evidence type="ECO:0000313" key="13">
    <source>
        <dbReference type="Proteomes" id="UP001174909"/>
    </source>
</evidence>
<dbReference type="PROSITE" id="PS00518">
    <property type="entry name" value="ZF_RING_1"/>
    <property type="match status" value="1"/>
</dbReference>
<evidence type="ECO:0000313" key="12">
    <source>
        <dbReference type="EMBL" id="CAI8012384.1"/>
    </source>
</evidence>
<dbReference type="Gene3D" id="3.30.40.10">
    <property type="entry name" value="Zinc/RING finger domain, C3HC4 (zinc finger)"/>
    <property type="match status" value="2"/>
</dbReference>
<feature type="zinc finger region" description="TRAF-type" evidence="9">
    <location>
        <begin position="186"/>
        <end position="237"/>
    </location>
</feature>
<dbReference type="GO" id="GO:0008270">
    <property type="term" value="F:zinc ion binding"/>
    <property type="evidence" value="ECO:0007669"/>
    <property type="project" value="UniProtKB-KW"/>
</dbReference>
<proteinExistence type="inferred from homology"/>
<dbReference type="InterPro" id="IPR027139">
    <property type="entry name" value="TRAF6_RING-HC"/>
</dbReference>
<accession>A0AA35W9K0</accession>
<dbReference type="SUPFAM" id="SSF49599">
    <property type="entry name" value="TRAF domain-like"/>
    <property type="match status" value="1"/>
</dbReference>
<keyword evidence="5 9" id="KW-0479">Metal-binding</keyword>
<dbReference type="AlphaFoldDB" id="A0AA35W9K0"/>
<dbReference type="PANTHER" id="PTHR10131">
    <property type="entry name" value="TNF RECEPTOR ASSOCIATED FACTOR"/>
    <property type="match status" value="1"/>
</dbReference>
<dbReference type="CDD" id="cd16643">
    <property type="entry name" value="mRING-HC-C3HC3D_TRAF6"/>
    <property type="match status" value="1"/>
</dbReference>
<evidence type="ECO:0000256" key="6">
    <source>
        <dbReference type="ARBA" id="ARBA00022771"/>
    </source>
</evidence>
<dbReference type="GO" id="GO:0016567">
    <property type="term" value="P:protein ubiquitination"/>
    <property type="evidence" value="ECO:0007669"/>
    <property type="project" value="InterPro"/>
</dbReference>
<evidence type="ECO:0000256" key="2">
    <source>
        <dbReference type="ARBA" id="ARBA00004544"/>
    </source>
</evidence>
<comment type="subcellular location">
    <subcellularLocation>
        <location evidence="2">Cytoplasm</location>
        <location evidence="2">Cell cortex</location>
    </subcellularLocation>
    <subcellularLocation>
        <location evidence="1">Lipid droplet</location>
    </subcellularLocation>
</comment>
<dbReference type="FunFam" id="3.30.40.10:FF:000179">
    <property type="entry name" value="TNF receptor-associated factor"/>
    <property type="match status" value="1"/>
</dbReference>
<dbReference type="GO" id="GO:0045087">
    <property type="term" value="P:innate immune response"/>
    <property type="evidence" value="ECO:0007669"/>
    <property type="project" value="TreeGrafter"/>
</dbReference>
<feature type="non-terminal residue" evidence="12">
    <location>
        <position position="1"/>
    </location>
</feature>
<dbReference type="PANTHER" id="PTHR10131:SF152">
    <property type="entry name" value="TNF RECEPTOR-ASSOCIATED FACTOR 6"/>
    <property type="match status" value="1"/>
</dbReference>
<sequence length="435" mass="49025">NQHRLYYNFLLTWLPSRRPVALLFAGASVWRLIWRSQSRAQGLQTSFSPPTYFAPLSPLSHSLPLCGLPYSLPYEGPDRLLSRGRRMEGYDAKFDPPLEKRLECPICLLAQREPMQTPCGHRFCSACILRALRETGPRCPVDNTTVCVHQLFKDNFAKREVLSLNVHCSADQCGCSWQGELRDLQVHNKQCELVLIECPNSCGHSCRRKNLQDHLPTCTNRPEKCSTCSIRFPRSSLADHHPHCSHIVIPDSVSSAIDKACEVLKWVGHLKLKLNGQVCQLTGYLTAPSDSEQSQLATSCWCSSITFITLNSLASQIFSRMLTSSEVQPVLLNFSLLTSDPKSLAFQKIFRKKPEICNSAVCLRLRPGTWRGTWLARAFTTKINTHFMYPAGLITYQTLMIWCACARGQGQLGQTEHLLNTCLLTLWTPLVSSRS</sequence>
<evidence type="ECO:0000256" key="1">
    <source>
        <dbReference type="ARBA" id="ARBA00004502"/>
    </source>
</evidence>
<dbReference type="SUPFAM" id="SSF57850">
    <property type="entry name" value="RING/U-box"/>
    <property type="match status" value="1"/>
</dbReference>
<evidence type="ECO:0000256" key="8">
    <source>
        <dbReference type="ARBA" id="ARBA00030810"/>
    </source>
</evidence>
<evidence type="ECO:0000256" key="5">
    <source>
        <dbReference type="ARBA" id="ARBA00022723"/>
    </source>
</evidence>
<dbReference type="Pfam" id="PF02176">
    <property type="entry name" value="zf-TRAF"/>
    <property type="match status" value="1"/>
</dbReference>
<dbReference type="InterPro" id="IPR017907">
    <property type="entry name" value="Znf_RING_CS"/>
</dbReference>
<feature type="domain" description="RING-type" evidence="10">
    <location>
        <begin position="104"/>
        <end position="143"/>
    </location>
</feature>
<keyword evidence="7 9" id="KW-0862">Zinc</keyword>
<dbReference type="GO" id="GO:0061630">
    <property type="term" value="F:ubiquitin protein ligase activity"/>
    <property type="evidence" value="ECO:0007669"/>
    <property type="project" value="TreeGrafter"/>
</dbReference>
<reference evidence="12" key="1">
    <citation type="submission" date="2023-03" db="EMBL/GenBank/DDBJ databases">
        <authorList>
            <person name="Steffen K."/>
            <person name="Cardenas P."/>
        </authorList>
    </citation>
    <scope>NUCLEOTIDE SEQUENCE</scope>
</reference>
<comment type="similarity">
    <text evidence="3">Belongs to the TNF receptor-associated factor family. A subfamily.</text>
</comment>
<protein>
    <recommendedName>
        <fullName evidence="8">E3 ubiquitin-protein ligase TRAF6</fullName>
    </recommendedName>
</protein>
<keyword evidence="13" id="KW-1185">Reference proteome</keyword>
<dbReference type="GO" id="GO:0141124">
    <property type="term" value="P:intracellular signaling cassette"/>
    <property type="evidence" value="ECO:0007669"/>
    <property type="project" value="UniProtKB-ARBA"/>
</dbReference>
<dbReference type="PROSITE" id="PS50145">
    <property type="entry name" value="ZF_TRAF"/>
    <property type="match status" value="1"/>
</dbReference>
<dbReference type="Proteomes" id="UP001174909">
    <property type="component" value="Unassembled WGS sequence"/>
</dbReference>
<evidence type="ECO:0000256" key="3">
    <source>
        <dbReference type="ARBA" id="ARBA00006608"/>
    </source>
</evidence>
<keyword evidence="6 9" id="KW-0863">Zinc-finger</keyword>
<organism evidence="12 13">
    <name type="scientific">Geodia barretti</name>
    <name type="common">Barrett's horny sponge</name>
    <dbReference type="NCBI Taxonomy" id="519541"/>
    <lineage>
        <taxon>Eukaryota</taxon>
        <taxon>Metazoa</taxon>
        <taxon>Porifera</taxon>
        <taxon>Demospongiae</taxon>
        <taxon>Heteroscleromorpha</taxon>
        <taxon>Tetractinellida</taxon>
        <taxon>Astrophorina</taxon>
        <taxon>Geodiidae</taxon>
        <taxon>Geodia</taxon>
    </lineage>
</organism>
<keyword evidence="12" id="KW-0675">Receptor</keyword>
<dbReference type="GO" id="GO:0043122">
    <property type="term" value="P:regulation of canonical NF-kappaB signal transduction"/>
    <property type="evidence" value="ECO:0007669"/>
    <property type="project" value="TreeGrafter"/>
</dbReference>
<dbReference type="Pfam" id="PF13923">
    <property type="entry name" value="zf-C3HC4_2"/>
    <property type="match status" value="1"/>
</dbReference>
<dbReference type="GO" id="GO:0031663">
    <property type="term" value="P:lipopolysaccharide-mediated signaling pathway"/>
    <property type="evidence" value="ECO:0007669"/>
    <property type="project" value="TreeGrafter"/>
</dbReference>